<dbReference type="HOGENOM" id="CLU_011148_0_0_1"/>
<dbReference type="STRING" id="655863.F0XBJ3"/>
<proteinExistence type="predicted"/>
<dbReference type="eggNOG" id="ENOG502QW87">
    <property type="taxonomic scope" value="Eukaryota"/>
</dbReference>
<dbReference type="GeneID" id="25978490"/>
<dbReference type="RefSeq" id="XP_014174415.1">
    <property type="nucleotide sequence ID" value="XM_014318940.1"/>
</dbReference>
<keyword evidence="2" id="KW-1185">Reference proteome</keyword>
<protein>
    <submittedName>
        <fullName evidence="1">Duf1479 domain containing protein</fullName>
    </submittedName>
</protein>
<dbReference type="PANTHER" id="PTHR30613">
    <property type="entry name" value="UNCHARACTERIZED PROTEIN YBIU-RELATED"/>
    <property type="match status" value="1"/>
</dbReference>
<dbReference type="InParanoid" id="F0XBJ3"/>
<dbReference type="AlphaFoldDB" id="F0XBJ3"/>
<dbReference type="InterPro" id="IPR027443">
    <property type="entry name" value="IPNS-like_sf"/>
</dbReference>
<evidence type="ECO:0000313" key="1">
    <source>
        <dbReference type="EMBL" id="EFX04933.1"/>
    </source>
</evidence>
<evidence type="ECO:0000313" key="2">
    <source>
        <dbReference type="Proteomes" id="UP000007796"/>
    </source>
</evidence>
<dbReference type="PANTHER" id="PTHR30613:SF1">
    <property type="entry name" value="DUF1479 DOMAIN PROTEIN (AFU_ORTHOLOGUE AFUA_5G09280)"/>
    <property type="match status" value="1"/>
</dbReference>
<organism evidence="2">
    <name type="scientific">Grosmannia clavigera (strain kw1407 / UAMH 11150)</name>
    <name type="common">Blue stain fungus</name>
    <name type="synonym">Graphiocladiella clavigera</name>
    <dbReference type="NCBI Taxonomy" id="655863"/>
    <lineage>
        <taxon>Eukaryota</taxon>
        <taxon>Fungi</taxon>
        <taxon>Dikarya</taxon>
        <taxon>Ascomycota</taxon>
        <taxon>Pezizomycotina</taxon>
        <taxon>Sordariomycetes</taxon>
        <taxon>Sordariomycetidae</taxon>
        <taxon>Ophiostomatales</taxon>
        <taxon>Ophiostomataceae</taxon>
        <taxon>Leptographium</taxon>
    </lineage>
</organism>
<dbReference type="Proteomes" id="UP000007796">
    <property type="component" value="Unassembled WGS sequence"/>
</dbReference>
<dbReference type="Pfam" id="PF07350">
    <property type="entry name" value="Gig2-like"/>
    <property type="match status" value="1"/>
</dbReference>
<dbReference type="EMBL" id="GL629756">
    <property type="protein sequence ID" value="EFX04933.1"/>
    <property type="molecule type" value="Genomic_DNA"/>
</dbReference>
<dbReference type="SUPFAM" id="SSF51197">
    <property type="entry name" value="Clavaminate synthase-like"/>
    <property type="match status" value="1"/>
</dbReference>
<accession>F0XBJ3</accession>
<dbReference type="InterPro" id="IPR010856">
    <property type="entry name" value="Gig2-like"/>
</dbReference>
<gene>
    <name evidence="1" type="ORF">CMQ_5195</name>
</gene>
<dbReference type="Gene3D" id="2.60.120.330">
    <property type="entry name" value="B-lactam Antibiotic, Isopenicillin N Synthase, Chain"/>
    <property type="match status" value="1"/>
</dbReference>
<sequence length="444" mass="48879">MPSAITEWPAWIEHTKADPKHAQDPVYLSAKRAVLAEYGAEALQKSWLAVCAQLEAVTADIAVRGSSAIPVHEAADVVGPDGLSAAAQAEIKKRGCVVIRQVLPRSEAEQLYADLQTYVADNRDVIRGWPADSPSMLILYDSPTQNAIRGHPNQLQVQRQLNGFWHDDNNTEADPTSSEPLIFFDGVRDRPSRQEFIGLGPHIDAGSLSRWADPAYRHSYANVFNGSPERHDCYDLGVRKQAQQALFPATAHSTVFRSFQGWTALTPTGPRAGTMLLYPDVQSAIAYVLLRPFFRPPADPSQIMDASKWTIVDPTDQDGWFPGTNKNNSQMLSRSSHPHLRLEDCLVHVPALQPGDTVWWHTDVCHAVEPEHIGPTNASVVYVPACPTTAINKAYVKRQLAATTNGQVPPDYMRGNDLDETKLKGYVGHGGLSEEAKAAFGYYL</sequence>
<dbReference type="OrthoDB" id="8249012at2759"/>
<name>F0XBJ3_GROCL</name>
<reference evidence="1 2" key="1">
    <citation type="journal article" date="2011" name="Proc. Natl. Acad. Sci. U.S.A.">
        <title>Genome and transcriptome analyses of the mountain pine beetle-fungal symbiont Grosmannia clavigera, a lodgepole pine pathogen.</title>
        <authorList>
            <person name="DiGuistini S."/>
            <person name="Wang Y."/>
            <person name="Liao N.Y."/>
            <person name="Taylor G."/>
            <person name="Tanguay P."/>
            <person name="Feau N."/>
            <person name="Henrissat B."/>
            <person name="Chan S.K."/>
            <person name="Hesse-Orce U."/>
            <person name="Alamouti S.M."/>
            <person name="Tsui C.K.M."/>
            <person name="Docking R.T."/>
            <person name="Levasseur A."/>
            <person name="Haridas S."/>
            <person name="Robertson G."/>
            <person name="Birol I."/>
            <person name="Holt R.A."/>
            <person name="Marra M.A."/>
            <person name="Hamelin R.C."/>
            <person name="Hirst M."/>
            <person name="Jones S.J.M."/>
            <person name="Bohlmann J."/>
            <person name="Breuil C."/>
        </authorList>
    </citation>
    <scope>NUCLEOTIDE SEQUENCE [LARGE SCALE GENOMIC DNA]</scope>
    <source>
        <strain evidence="2">kw1407 / UAMH 11150</strain>
    </source>
</reference>